<keyword evidence="1" id="KW-0472">Membrane</keyword>
<dbReference type="KEGG" id="rst:ATY39_11555"/>
<dbReference type="RefSeq" id="WP_066789923.1">
    <property type="nucleotide sequence ID" value="NZ_CP014806.1"/>
</dbReference>
<proteinExistence type="predicted"/>
<evidence type="ECO:0000313" key="3">
    <source>
        <dbReference type="Proteomes" id="UP000076021"/>
    </source>
</evidence>
<gene>
    <name evidence="2" type="ORF">ATY39_11555</name>
</gene>
<reference evidence="2 3" key="1">
    <citation type="journal article" date="2016" name="Genome Announc.">
        <title>Whole-Genome Sequence of Rummeliibacillus stabekisii Strain PP9 Isolated from Antarctic Soil.</title>
        <authorList>
            <person name="da Mota F.F."/>
            <person name="Vollu R.E."/>
            <person name="Jurelevicius D."/>
            <person name="Seldin L."/>
        </authorList>
    </citation>
    <scope>NUCLEOTIDE SEQUENCE [LARGE SCALE GENOMIC DNA]</scope>
    <source>
        <strain evidence="2 3">PP9</strain>
    </source>
</reference>
<keyword evidence="1" id="KW-1133">Transmembrane helix</keyword>
<accession>A0A143HET0</accession>
<dbReference type="EMBL" id="CP014806">
    <property type="protein sequence ID" value="AMX00001.1"/>
    <property type="molecule type" value="Genomic_DNA"/>
</dbReference>
<dbReference type="Proteomes" id="UP000076021">
    <property type="component" value="Chromosome"/>
</dbReference>
<protein>
    <submittedName>
        <fullName evidence="2">Uncharacterized protein</fullName>
    </submittedName>
</protein>
<evidence type="ECO:0000313" key="2">
    <source>
        <dbReference type="EMBL" id="AMX00001.1"/>
    </source>
</evidence>
<name>A0A143HET0_9BACL</name>
<keyword evidence="1" id="KW-0812">Transmembrane</keyword>
<feature type="transmembrane region" description="Helical" evidence="1">
    <location>
        <begin position="37"/>
        <end position="56"/>
    </location>
</feature>
<feature type="transmembrane region" description="Helical" evidence="1">
    <location>
        <begin position="12"/>
        <end position="31"/>
    </location>
</feature>
<reference evidence="3" key="2">
    <citation type="submission" date="2016-03" db="EMBL/GenBank/DDBJ databases">
        <authorList>
            <person name="Ploux O."/>
        </authorList>
    </citation>
    <scope>NUCLEOTIDE SEQUENCE [LARGE SCALE GENOMIC DNA]</scope>
    <source>
        <strain evidence="3">PP9</strain>
    </source>
</reference>
<organism evidence="2 3">
    <name type="scientific">Rummeliibacillus stabekisii</name>
    <dbReference type="NCBI Taxonomy" id="241244"/>
    <lineage>
        <taxon>Bacteria</taxon>
        <taxon>Bacillati</taxon>
        <taxon>Bacillota</taxon>
        <taxon>Bacilli</taxon>
        <taxon>Bacillales</taxon>
        <taxon>Caryophanaceae</taxon>
        <taxon>Rummeliibacillus</taxon>
    </lineage>
</organism>
<evidence type="ECO:0000256" key="1">
    <source>
        <dbReference type="SAM" id="Phobius"/>
    </source>
</evidence>
<dbReference type="AlphaFoldDB" id="A0A143HET0"/>
<keyword evidence="3" id="KW-1185">Reference proteome</keyword>
<sequence>MNLLSKKLLGNSMFEWLIFILVFPIGVYIIFIKHSPLGFIFLVAGTTLIVLFEAAVKRKKAKSKIN</sequence>